<keyword evidence="3" id="KW-1185">Reference proteome</keyword>
<dbReference type="EMBL" id="VLLG01000004">
    <property type="protein sequence ID" value="TWI86641.1"/>
    <property type="molecule type" value="Genomic_DNA"/>
</dbReference>
<protein>
    <submittedName>
        <fullName evidence="2">Type VI secretion system (T6SS) effector Tae4 (Amidase)</fullName>
    </submittedName>
</protein>
<organism evidence="2 3">
    <name type="scientific">Chitinophaga japonensis</name>
    <name type="common">Flexibacter japonensis</name>
    <dbReference type="NCBI Taxonomy" id="104662"/>
    <lineage>
        <taxon>Bacteria</taxon>
        <taxon>Pseudomonadati</taxon>
        <taxon>Bacteroidota</taxon>
        <taxon>Chitinophagia</taxon>
        <taxon>Chitinophagales</taxon>
        <taxon>Chitinophagaceae</taxon>
        <taxon>Chitinophaga</taxon>
    </lineage>
</organism>
<sequence length="379" mass="41254">MALIPLTLDKQSINGYVLAQRFQNGKYRFRVFRKDLLAIYGFDHQGTQNAFKVQATINFFDQSIYEKNTYNITDLRQVGKDAGNVATEGCMTITDEVEIWFDPDGDADPCDCSGNEYYVRTETTTYTFCWTTGGDGGGSGGGGSGDGGAGGGGSGDGGDGSDTEDNHWEYADYVPGSGIVASEANPNLEDDDPDMAYWYYEYEPGTFPPQVRPSYAAMYAAYPKDASGNDMPGPEVYQLVGGTPLAFYNADPEHYNNACALRVSRALNYCNVKIPRIQGETFQGNDGKFYFLSAAKLYAWLKATFGTPNMELTNGGTDGQNFRTGLTGKKGIYLMQPNYPKLFGATGHASLWDGSKAIGNHDYFDAEGGTAKVALWILN</sequence>
<reference evidence="2 3" key="1">
    <citation type="journal article" date="2013" name="Stand. Genomic Sci.">
        <title>Genomic Encyclopedia of Type Strains, Phase I: The one thousand microbial genomes (KMG-I) project.</title>
        <authorList>
            <person name="Kyrpides N.C."/>
            <person name="Woyke T."/>
            <person name="Eisen J.A."/>
            <person name="Garrity G."/>
            <person name="Lilburn T.G."/>
            <person name="Beck B.J."/>
            <person name="Whitman W.B."/>
            <person name="Hugenholtz P."/>
            <person name="Klenk H.P."/>
        </authorList>
    </citation>
    <scope>NUCLEOTIDE SEQUENCE [LARGE SCALE GENOMIC DNA]</scope>
    <source>
        <strain evidence="2 3">DSM 13484</strain>
    </source>
</reference>
<comment type="caution">
    <text evidence="2">The sequence shown here is derived from an EMBL/GenBank/DDBJ whole genome shotgun (WGS) entry which is preliminary data.</text>
</comment>
<dbReference type="Proteomes" id="UP000316778">
    <property type="component" value="Unassembled WGS sequence"/>
</dbReference>
<dbReference type="AlphaFoldDB" id="A0A562SZE3"/>
<dbReference type="Pfam" id="PF14113">
    <property type="entry name" value="Tae4"/>
    <property type="match status" value="1"/>
</dbReference>
<evidence type="ECO:0000256" key="1">
    <source>
        <dbReference type="SAM" id="MobiDB-lite"/>
    </source>
</evidence>
<feature type="compositionally biased region" description="Gly residues" evidence="1">
    <location>
        <begin position="140"/>
        <end position="160"/>
    </location>
</feature>
<proteinExistence type="predicted"/>
<evidence type="ECO:0000313" key="3">
    <source>
        <dbReference type="Proteomes" id="UP000316778"/>
    </source>
</evidence>
<evidence type="ECO:0000313" key="2">
    <source>
        <dbReference type="EMBL" id="TWI86641.1"/>
    </source>
</evidence>
<name>A0A562SZE3_CHIJA</name>
<dbReference type="Gene3D" id="3.90.1720.70">
    <property type="match status" value="1"/>
</dbReference>
<dbReference type="InterPro" id="IPR025562">
    <property type="entry name" value="Tae4"/>
</dbReference>
<gene>
    <name evidence="2" type="ORF">LX66_3903</name>
</gene>
<accession>A0A562SZE3</accession>
<feature type="region of interest" description="Disordered" evidence="1">
    <location>
        <begin position="140"/>
        <end position="169"/>
    </location>
</feature>